<feature type="modified residue" description="4-aspartylphosphate" evidence="3">
    <location>
        <position position="209"/>
    </location>
</feature>
<feature type="compositionally biased region" description="Polar residues" evidence="5">
    <location>
        <begin position="589"/>
        <end position="607"/>
    </location>
</feature>
<accession>A0A699GFG1</accession>
<sequence>MHVTDTERNSGSIVDAVGEMLLRHGVPARQRSKKLAEILGLSYSQAHRKLNGGVDWTIAQVQTVADFFNERLESVGLGGADGGNATDASRATLTMGADGARYPCLVWIGEQLSTRAKVDFVVISEGDEWAVIESSRCPDDVPRYRVNKLEIVVEHPFAPTVAIVDDERGFADSLCDYLNDSGLRAIPFYDLASFERSIAEREYDGYVMDWILGERTSESLIKKIRLSETNAVPIYVLSGKVASGDVAEAEAARAIRQLDLQSAASHKPCQEQEMKLVRLLANDFARIASRTRLGPAATAMAFGILVERRGLAEVAAEHGVTRQRVFLAVESVRNEYLKSLEQCGSLAVELEVPHALAVPLEQFVLAFDAQESSELKIAMVRRLTVALDFQPYSEDHHGASRSFEAGPIQATSPYHQSHQPRSRARNSCPDAGHPHRDACVRNRSDRGRRRAVFVRGDPARGIAPGEHHEGAAAALHLSDKPRPDRRDNDYLALRVSRRWRVSDDPKRYRGLRPDSALALTFKGYSDSMNTTRRINQAGQRVDYAACDALQAHVTKLYQDAWIKGGTSHSGRRTMASRLLAKGRLKQAKNRQMTTDTGSMAGQGKQQSRVSFSDATSAADSAIGFEYQYYYYLDRLINLRKGQTVGLEVKDDVHSDLADGDCILVQLKHTVQKNAAGDRVALTELDSDLWKTLHNWAKIIGDDTLQRSSTASQLAYVKKTEFHLVTNKSESKTNKFIASVLEYQQQLKTVNHLRSVIEKLEQKAKDTNIKAYIQAVLDLDISVLAQFFARILFDLGSDNSIARVKQSILEKFVPIDRVDITFARLDSNIRADNFQDVKDGVKLQMSFDDFSRKYGKLFEEARSKKLLYTRYQPVLPDDLFSQTFIKRLLEIGAIQPGALDDAITYTTSKLRLAINLTHWKDRGQIVADHIEALHEDVRYRWNDEFHDAFRNCKTKAEIVEAALALLKLLKRERFNYVTEELPNKSTKGQSGEWNGYNNVGICGTALMSVLNHSKRLSLPKVMLVMPLVMHEDTVRFFGNGAVRQRQVAALTAIRPDLFSNFRHRFENSLVVTINTIQLLAEMGYLQFQEGIAAVQTLEITNSFGSLWSNKGERRGLKFERNRVNILSGESRTGKSALLSIFDYCFLASKHTIPHSIINDNVSWYGITFYINDKTYTVGRQSPKDNEVSDNYYFSSTGEIPDILEKNITEADLKGILEAEFSISAKTVVPFGGKAIRAGSKFSFRYFLLFNTISEDIITTRDVFFDKQNENRYREALPRIFDIALGIDDIDNIAAQERKIQLETKLAKLEKKKDFLDDGGTLFRQELSEVAREAASHGLTIDLPADATLATTADYFAQFKERTRFERSGEIEKLKSELFSLDRQIHNVMQFTAEFRTYKQTLAASEDSLRPFDELVRRAPELIKSPIFDELVTALQDDLAYVKKAIIEKHPVESQVEEHLKSLRKSRVAVKERFAKISVEEKVPLHERDQLLFIGETIGRLRAYSRAPVRSSVVDASTENLDDLKKELSELKVRDVTEARDAVVSMINDAASELKTETGNVLENYADYLAYFHYTQKRLWLRKPRSTLLENVGSSSNHMFMHLLHSLSLQEVAVSQKSRFVPSFLIIDQPSRPYYPDTESAPDDMADSDSRDVHVAFSLLNHFVRKTNRVYSSQFQMIIFEHVPRDMFDGMEYVHVLPDFRNGEALIPSACIAELLRELQETEALKLAAVDVTHTVTIGDMYEGLTSQLLEQSIPESFDVRVVTGFVRGHNSKLSPQIDIMVVCGEGEEIPYAKAYCWPVERVLAVFEVKKNLYGSALADGMTKMAAVFQLDADARCATGGASATLVSAVKSFARTTGWYPKGDAGLDTYPMHLRLLFDVFKHEQLAPVRVIFGYDGYASSSSLSVGFIEQAQKTEIMEPERMPTLVICGQNSIVKLNGQPYVASLDDEGFWQMMAANTENPIRLLMEQLWTKMVTTFQHAVPMDDTLQMETLSPLLSCKMALDKSTDTRQITYRDDRGTPQHGAGESAERRWEPVENEETEVVLMQAAATRGELDLKDESLLRYAQSESIDLRTICEELVRKRLMAWTTSTTLRPISDSFAVTIGPDGISTSENGSKLHHKKTPTQNQPGREQDRRREARSRRPIEETAVSERVLRQQRVARAAHEDLAGELAGVLLHDLARVRVRQVRAFQADAELVREVVEDRRVNLAVACLVQRQTERLVVVGRRDQVLARRGIRIRVQAVVAAAAPLGHAQQVTRAPVVGHAHRQPVLLVHQRQVDRVARQSLQRGLAERTSIGIAAIDEQVEVGRSVIARAPCFVDRVFQLALARHIGPAGLTADAAQPVGHEIVVLLVGQLETAGMALGAVDRTGNHEGLRLAGRVNRVVAVILRGDDVLEVLVKGRERQRASLGEVPFGGHVDVGRCRRLQQRVAVAGAAQAGAVEAHGGGVAGRVAGDRLQVLGIERRLHLELVEVGTGHRLGRREAELQLVAGLHAQVQARQPVVVRVAHRLLLRERGDVDQIALAAHGNAAADAGQGRAGERDIAAAGAFSLHVAEADVAVDGVLVVEGGRLPRIAGRTFFGAQHVVVGVDLAPFVGEAAHRCLVREQHRRDGEFAAEEVVHRLQRRAAGKARIVQAGHAVDLPAFHPREGDGRPVVEFLRLVVFAFAVGHAHAEAEVAQHRIVERELDVRFPRLLVGRGAVQRFLGIGPVIIFRVGHVRVRAEADLRHLAGRGHGLTGQDEAGRDVGVEALGCRPYMLEVVGPGQVRCDAPLNVERDVARRRFARAVAVEHRVRAGHLLVPLVFGRGHDVLVEVLLVAGLEVGQAGSDVLVGFPLQRRIVAAAGAVEVLGTIADTQRYPLRLGSVVEGRIGGVHVGVIRIDAHAVGTAGAFRLGEIDQGADFAKRRVPAVRQQDGAGRRGFALAQRGVRFRKADGALEALVVERHGRAQIDQAGNRAFDLLGRWILVHIDARHQLRRHVGETKRAAATGGKRVAAVDFRPHVRQAAHRYPGALDRLAVRVARHIAVDGDAGDALQHLGDRTVRQFADVFGNDRIDDFVGILFQLLGRLQRGALAADHHYRIGSRWFRGLRLGLRHGRAGGQHSDMRDRQGDRRFLEVIQGVSSRVFIVNTRRHCG</sequence>
<proteinExistence type="predicted"/>
<evidence type="ECO:0000259" key="6">
    <source>
        <dbReference type="PROSITE" id="PS50110"/>
    </source>
</evidence>
<evidence type="ECO:0000313" key="7">
    <source>
        <dbReference type="EMBL" id="GEU28291.1"/>
    </source>
</evidence>
<dbReference type="Pfam" id="PF12532">
    <property type="entry name" value="DUF3732"/>
    <property type="match status" value="1"/>
</dbReference>
<feature type="region of interest" description="Disordered" evidence="5">
    <location>
        <begin position="2012"/>
        <end position="2036"/>
    </location>
</feature>
<keyword evidence="1" id="KW-0805">Transcription regulation</keyword>
<evidence type="ECO:0000256" key="5">
    <source>
        <dbReference type="SAM" id="MobiDB-lite"/>
    </source>
</evidence>
<evidence type="ECO:0000256" key="1">
    <source>
        <dbReference type="ARBA" id="ARBA00023015"/>
    </source>
</evidence>
<keyword evidence="3" id="KW-0597">Phosphoprotein</keyword>
<dbReference type="GO" id="GO:0000160">
    <property type="term" value="P:phosphorelay signal transduction system"/>
    <property type="evidence" value="ECO:0007669"/>
    <property type="project" value="InterPro"/>
</dbReference>
<feature type="region of interest" description="Disordered" evidence="5">
    <location>
        <begin position="2106"/>
        <end position="2146"/>
    </location>
</feature>
<evidence type="ECO:0000256" key="3">
    <source>
        <dbReference type="PROSITE-ProRule" id="PRU00169"/>
    </source>
</evidence>
<dbReference type="Pfam" id="PF16509">
    <property type="entry name" value="KORA"/>
    <property type="match status" value="1"/>
</dbReference>
<dbReference type="Gene3D" id="3.40.50.2300">
    <property type="match status" value="1"/>
</dbReference>
<dbReference type="InterPro" id="IPR001789">
    <property type="entry name" value="Sig_transdc_resp-reg_receiver"/>
</dbReference>
<feature type="region of interest" description="Disordered" evidence="5">
    <location>
        <begin position="410"/>
        <end position="440"/>
    </location>
</feature>
<dbReference type="InterPro" id="IPR053721">
    <property type="entry name" value="Fimbrial_Adhesin_Reg"/>
</dbReference>
<dbReference type="Pfam" id="PF20247">
    <property type="entry name" value="DUF6602"/>
    <property type="match status" value="1"/>
</dbReference>
<dbReference type="InterPro" id="IPR046537">
    <property type="entry name" value="DUF6602"/>
</dbReference>
<feature type="compositionally biased region" description="Basic and acidic residues" evidence="5">
    <location>
        <begin position="2130"/>
        <end position="2145"/>
    </location>
</feature>
<comment type="caution">
    <text evidence="7">The sequence shown here is derived from an EMBL/GenBank/DDBJ whole genome shotgun (WGS) entry which is preliminary data.</text>
</comment>
<organism evidence="7">
    <name type="scientific">Tanacetum cinerariifolium</name>
    <name type="common">Dalmatian daisy</name>
    <name type="synonym">Chrysanthemum cinerariifolium</name>
    <dbReference type="NCBI Taxonomy" id="118510"/>
    <lineage>
        <taxon>Eukaryota</taxon>
        <taxon>Viridiplantae</taxon>
        <taxon>Streptophyta</taxon>
        <taxon>Embryophyta</taxon>
        <taxon>Tracheophyta</taxon>
        <taxon>Spermatophyta</taxon>
        <taxon>Magnoliopsida</taxon>
        <taxon>eudicotyledons</taxon>
        <taxon>Gunneridae</taxon>
        <taxon>Pentapetalae</taxon>
        <taxon>asterids</taxon>
        <taxon>campanulids</taxon>
        <taxon>Asterales</taxon>
        <taxon>Asteraceae</taxon>
        <taxon>Asteroideae</taxon>
        <taxon>Anthemideae</taxon>
        <taxon>Anthemidinae</taxon>
        <taxon>Tanacetum</taxon>
    </lineage>
</organism>
<reference evidence="7" key="1">
    <citation type="journal article" date="2019" name="Sci. Rep.">
        <title>Draft genome of Tanacetum cinerariifolium, the natural source of mosquito coil.</title>
        <authorList>
            <person name="Yamashiro T."/>
            <person name="Shiraishi A."/>
            <person name="Satake H."/>
            <person name="Nakayama K."/>
        </authorList>
    </citation>
    <scope>NUCLEOTIDE SEQUENCE</scope>
</reference>
<evidence type="ECO:0000256" key="2">
    <source>
        <dbReference type="ARBA" id="ARBA00023163"/>
    </source>
</evidence>
<dbReference type="SUPFAM" id="SSF52172">
    <property type="entry name" value="CheY-like"/>
    <property type="match status" value="1"/>
</dbReference>
<name>A0A699GFG1_TANCI</name>
<protein>
    <recommendedName>
        <fullName evidence="6">Response regulatory domain-containing protein</fullName>
    </recommendedName>
</protein>
<dbReference type="InterPro" id="IPR013975">
    <property type="entry name" value="Tscrpt_reg_BetR_N"/>
</dbReference>
<feature type="coiled-coil region" evidence="4">
    <location>
        <begin position="1290"/>
        <end position="1317"/>
    </location>
</feature>
<dbReference type="Gene3D" id="1.10.10.2690">
    <property type="match status" value="1"/>
</dbReference>
<dbReference type="Pfam" id="PF08667">
    <property type="entry name" value="BetR"/>
    <property type="match status" value="1"/>
</dbReference>
<feature type="region of interest" description="Disordered" evidence="5">
    <location>
        <begin position="585"/>
        <end position="607"/>
    </location>
</feature>
<gene>
    <name evidence="7" type="ORF">Tci_000269</name>
</gene>
<keyword evidence="4" id="KW-0175">Coiled coil</keyword>
<dbReference type="PROSITE" id="PS50110">
    <property type="entry name" value="RESPONSE_REGULATORY"/>
    <property type="match status" value="1"/>
</dbReference>
<feature type="domain" description="Response regulatory" evidence="6">
    <location>
        <begin position="160"/>
        <end position="275"/>
    </location>
</feature>
<evidence type="ECO:0000256" key="4">
    <source>
        <dbReference type="SAM" id="Coils"/>
    </source>
</evidence>
<keyword evidence="2" id="KW-0804">Transcription</keyword>
<dbReference type="InterPro" id="IPR011006">
    <property type="entry name" value="CheY-like_superfamily"/>
</dbReference>
<dbReference type="InterPro" id="IPR032428">
    <property type="entry name" value="TrfB"/>
</dbReference>
<feature type="coiled-coil region" evidence="4">
    <location>
        <begin position="742"/>
        <end position="769"/>
    </location>
</feature>
<dbReference type="SMART" id="SM00448">
    <property type="entry name" value="REC"/>
    <property type="match status" value="1"/>
</dbReference>
<dbReference type="InterPro" id="IPR022205">
    <property type="entry name" value="DUF3732"/>
</dbReference>
<dbReference type="EMBL" id="BKCJ010000003">
    <property type="protein sequence ID" value="GEU28291.1"/>
    <property type="molecule type" value="Genomic_DNA"/>
</dbReference>
<dbReference type="CDD" id="cd00156">
    <property type="entry name" value="REC"/>
    <property type="match status" value="1"/>
</dbReference>